<sequence>MRNKSSLFCAFLAQFALVIGLKLKNVSIPQYGWMDAGSMLSCDFDLEEEKLLVLKWYKDGHEFYRYTPTSKQPILTFPIDGVYVDVSKSTLNNLLLKNVTLKTGGTYKCEVSADRPTFKTLSQQSELIVIAPPKSAPEITGIHEVVSVGDSLRGNCTSWRSKPAASLMFYVNGVKAENGDTVEYSPQSDAEGLETSVLGVKFQVEPSHFRNGVMELRCTATIGNGYWVKIKTISDASINAQPSIPGHNRLSTSGVESVQLGQKRGSFTGLIVYGFTFSGLLLLLQQQQQQVLFPHPLIMHLPH</sequence>
<gene>
    <name evidence="3" type="ORF">AFUS01_LOCUS36504</name>
</gene>
<evidence type="ECO:0000313" key="4">
    <source>
        <dbReference type="Proteomes" id="UP000708208"/>
    </source>
</evidence>
<comment type="caution">
    <text evidence="3">The sequence shown here is derived from an EMBL/GenBank/DDBJ whole genome shotgun (WGS) entry which is preliminary data.</text>
</comment>
<dbReference type="PANTHER" id="PTHR21261:SF15">
    <property type="entry name" value="BEATEN PATH IIIA, ISOFORM D-RELATED"/>
    <property type="match status" value="1"/>
</dbReference>
<protein>
    <recommendedName>
        <fullName evidence="2">Ig-like domain-containing protein</fullName>
    </recommendedName>
</protein>
<evidence type="ECO:0000256" key="1">
    <source>
        <dbReference type="SAM" id="SignalP"/>
    </source>
</evidence>
<accession>A0A8J2PEP0</accession>
<dbReference type="OrthoDB" id="10015491at2759"/>
<feature type="chain" id="PRO_5035324407" description="Ig-like domain-containing protein" evidence="1">
    <location>
        <begin position="21"/>
        <end position="303"/>
    </location>
</feature>
<dbReference type="InterPro" id="IPR007110">
    <property type="entry name" value="Ig-like_dom"/>
</dbReference>
<evidence type="ECO:0000259" key="2">
    <source>
        <dbReference type="PROSITE" id="PS50835"/>
    </source>
</evidence>
<dbReference type="PROSITE" id="PS50835">
    <property type="entry name" value="IG_LIKE"/>
    <property type="match status" value="1"/>
</dbReference>
<dbReference type="CDD" id="cd00096">
    <property type="entry name" value="Ig"/>
    <property type="match status" value="1"/>
</dbReference>
<dbReference type="AlphaFoldDB" id="A0A8J2PEP0"/>
<dbReference type="Proteomes" id="UP000708208">
    <property type="component" value="Unassembled WGS sequence"/>
</dbReference>
<dbReference type="PANTHER" id="PTHR21261">
    <property type="entry name" value="BEAT PROTEIN"/>
    <property type="match status" value="1"/>
</dbReference>
<reference evidence="3" key="1">
    <citation type="submission" date="2021-06" db="EMBL/GenBank/DDBJ databases">
        <authorList>
            <person name="Hodson N. C."/>
            <person name="Mongue J. A."/>
            <person name="Jaron S. K."/>
        </authorList>
    </citation>
    <scope>NUCLEOTIDE SEQUENCE</scope>
</reference>
<proteinExistence type="predicted"/>
<dbReference type="FunFam" id="2.60.40.10:FF:000437">
    <property type="entry name" value="Beat-IIIc, isoform A"/>
    <property type="match status" value="1"/>
</dbReference>
<organism evidence="3 4">
    <name type="scientific">Allacma fusca</name>
    <dbReference type="NCBI Taxonomy" id="39272"/>
    <lineage>
        <taxon>Eukaryota</taxon>
        <taxon>Metazoa</taxon>
        <taxon>Ecdysozoa</taxon>
        <taxon>Arthropoda</taxon>
        <taxon>Hexapoda</taxon>
        <taxon>Collembola</taxon>
        <taxon>Symphypleona</taxon>
        <taxon>Sminthuridae</taxon>
        <taxon>Allacma</taxon>
    </lineage>
</organism>
<dbReference type="EMBL" id="CAJVCH010539815">
    <property type="protein sequence ID" value="CAG7826452.1"/>
    <property type="molecule type" value="Genomic_DNA"/>
</dbReference>
<feature type="signal peptide" evidence="1">
    <location>
        <begin position="1"/>
        <end position="20"/>
    </location>
</feature>
<keyword evidence="4" id="KW-1185">Reference proteome</keyword>
<feature type="domain" description="Ig-like" evidence="2">
    <location>
        <begin position="40"/>
        <end position="122"/>
    </location>
</feature>
<evidence type="ECO:0000313" key="3">
    <source>
        <dbReference type="EMBL" id="CAG7826452.1"/>
    </source>
</evidence>
<name>A0A8J2PEP0_9HEXA</name>
<keyword evidence="1" id="KW-0732">Signal</keyword>